<keyword evidence="3" id="KW-1185">Reference proteome</keyword>
<dbReference type="OrthoDB" id="35059at10239"/>
<gene>
    <name evidence="1" type="ORF">CcrRogue_gp015</name>
    <name evidence="2" type="ORF">CcrRogue_gp346</name>
</gene>
<name>K4K2T9_9CAUD</name>
<organism evidence="1 3">
    <name type="scientific">Caulobacter phage CcrRogue</name>
    <dbReference type="NCBI Taxonomy" id="2927986"/>
    <lineage>
        <taxon>Viruses</taxon>
        <taxon>Duplodnaviria</taxon>
        <taxon>Heunggongvirae</taxon>
        <taxon>Uroviricota</taxon>
        <taxon>Caudoviricetes</taxon>
        <taxon>Jeanschmidtviridae</taxon>
        <taxon>Poindextervirus</taxon>
        <taxon>Poindextervirus rogue</taxon>
    </lineage>
</organism>
<evidence type="ECO:0000313" key="3">
    <source>
        <dbReference type="Proteomes" id="UP000000461"/>
    </source>
</evidence>
<evidence type="ECO:0000313" key="2">
    <source>
        <dbReference type="EMBL" id="AFU86828.1"/>
    </source>
</evidence>
<dbReference type="EMBL" id="JX100814">
    <property type="protein sequence ID" value="AFU86497.1"/>
    <property type="molecule type" value="Genomic_DNA"/>
</dbReference>
<dbReference type="KEGG" id="vg:13995796"/>
<protein>
    <submittedName>
        <fullName evidence="1">Uncharacterized protein</fullName>
    </submittedName>
</protein>
<dbReference type="KEGG" id="vg:13996127"/>
<reference evidence="1 3" key="1">
    <citation type="journal article" date="2012" name="BMC Genomics">
        <title>The Caulobacter crescentus phage phiCbK: genomics of a canonical phage.</title>
        <authorList>
            <person name="Gill J.J."/>
            <person name="Berry J.D."/>
            <person name="Russell W.K."/>
            <person name="Lessor L."/>
            <person name="Escobar Garcia D.A."/>
            <person name="Hernandez D."/>
            <person name="Kane A."/>
            <person name="Keene J."/>
            <person name="Maddox M."/>
            <person name="Martin R."/>
            <person name="Mohan S."/>
            <person name="Thorn A.M."/>
            <person name="Russell D.H."/>
            <person name="Young R."/>
        </authorList>
    </citation>
    <scope>NUCLEOTIDE SEQUENCE [LARGE SCALE GENOMIC DNA]</scope>
</reference>
<sequence length="190" mass="20318">MTVTRYRLPDMTAYGKGLSETLYAAFEALKNPQAPYKPGERARLIESLITYSAGAHTPKAPDSVLATLLWVVEMAQERATDSDFNTAREALDEHAALGFVTDWLEAHGLDVARIRGAELSAEARASLVEEADAEQAKLDALEAAQTGETPADVITEALAPFLGSTVAENHSDDVLAALDAAGFTITRKDA</sequence>
<dbReference type="EMBL" id="JX100814">
    <property type="protein sequence ID" value="AFU86828.1"/>
    <property type="molecule type" value="Genomic_DNA"/>
</dbReference>
<dbReference type="Proteomes" id="UP000000461">
    <property type="component" value="Segment"/>
</dbReference>
<evidence type="ECO:0000313" key="1">
    <source>
        <dbReference type="EMBL" id="AFU86497.1"/>
    </source>
</evidence>
<proteinExistence type="predicted"/>
<accession>K4K2T9</accession>